<accession>A0A914VJI0</accession>
<protein>
    <submittedName>
        <fullName evidence="4">Uncharacterized protein</fullName>
    </submittedName>
</protein>
<name>A0A914VJI0_9BILA</name>
<evidence type="ECO:0000256" key="1">
    <source>
        <dbReference type="SAM" id="MobiDB-lite"/>
    </source>
</evidence>
<feature type="chain" id="PRO_5036973955" evidence="2">
    <location>
        <begin position="19"/>
        <end position="126"/>
    </location>
</feature>
<feature type="region of interest" description="Disordered" evidence="1">
    <location>
        <begin position="50"/>
        <end position="73"/>
    </location>
</feature>
<evidence type="ECO:0000313" key="4">
    <source>
        <dbReference type="WBParaSite" id="PSAMB.scaffold2044size25835.g16065.t1"/>
    </source>
</evidence>
<feature type="signal peptide" evidence="2">
    <location>
        <begin position="1"/>
        <end position="18"/>
    </location>
</feature>
<dbReference type="Proteomes" id="UP000887566">
    <property type="component" value="Unplaced"/>
</dbReference>
<keyword evidence="3" id="KW-1185">Reference proteome</keyword>
<proteinExistence type="predicted"/>
<dbReference type="AlphaFoldDB" id="A0A914VJI0"/>
<dbReference type="WBParaSite" id="PSAMB.scaffold2044size25835.g16065.t1">
    <property type="protein sequence ID" value="PSAMB.scaffold2044size25835.g16065.t1"/>
    <property type="gene ID" value="PSAMB.scaffold2044size25835.g16065"/>
</dbReference>
<keyword evidence="2" id="KW-0732">Signal</keyword>
<evidence type="ECO:0000313" key="3">
    <source>
        <dbReference type="Proteomes" id="UP000887566"/>
    </source>
</evidence>
<sequence>MAGYYLLFSVVVLVTCSAFKLPPRAPSSSHESEALDYPSEIEIISHSTTSSEIGHDAAMTPSPKGQNGQERRLPPGPIPAECCRTFCFPIEVNCICCFEDYDYFDGLEIKTARGVPDSLKNRPTSD</sequence>
<organism evidence="3 4">
    <name type="scientific">Plectus sambesii</name>
    <dbReference type="NCBI Taxonomy" id="2011161"/>
    <lineage>
        <taxon>Eukaryota</taxon>
        <taxon>Metazoa</taxon>
        <taxon>Ecdysozoa</taxon>
        <taxon>Nematoda</taxon>
        <taxon>Chromadorea</taxon>
        <taxon>Plectida</taxon>
        <taxon>Plectina</taxon>
        <taxon>Plectoidea</taxon>
        <taxon>Plectidae</taxon>
        <taxon>Plectus</taxon>
    </lineage>
</organism>
<evidence type="ECO:0000256" key="2">
    <source>
        <dbReference type="SAM" id="SignalP"/>
    </source>
</evidence>
<reference evidence="4" key="1">
    <citation type="submission" date="2022-11" db="UniProtKB">
        <authorList>
            <consortium name="WormBaseParasite"/>
        </authorList>
    </citation>
    <scope>IDENTIFICATION</scope>
</reference>